<protein>
    <submittedName>
        <fullName evidence="2">Uncharacterized protein</fullName>
    </submittedName>
</protein>
<dbReference type="RefSeq" id="WP_142829518.1">
    <property type="nucleotide sequence ID" value="NZ_CP117267.1"/>
</dbReference>
<reference evidence="2" key="1">
    <citation type="journal article" date="2019" name="Phytopathology">
        <title>A Novel Group of Rhizobium tumorigenes-Like Agrobacteria Associated with Crown Gall Disease of Rhododendron and Blueberry.</title>
        <authorList>
            <person name="Kuzmanovic N."/>
            <person name="Behrens P."/>
            <person name="Idczak E."/>
            <person name="Wagner S."/>
            <person name="Gotz M."/>
            <person name="Sproer C."/>
            <person name="Bunk B."/>
            <person name="Overmann J."/>
            <person name="Smalla K."/>
        </authorList>
    </citation>
    <scope>NUCLEOTIDE SEQUENCE</scope>
    <source>
        <strain evidence="2">Rho-6.2</strain>
    </source>
</reference>
<accession>A0ABY8IJC3</accession>
<proteinExistence type="predicted"/>
<evidence type="ECO:0000256" key="1">
    <source>
        <dbReference type="SAM" id="SignalP"/>
    </source>
</evidence>
<keyword evidence="3" id="KW-1185">Reference proteome</keyword>
<dbReference type="Proteomes" id="UP000318939">
    <property type="component" value="Chromosome"/>
</dbReference>
<keyword evidence="1" id="KW-0732">Signal</keyword>
<feature type="chain" id="PRO_5047037963" evidence="1">
    <location>
        <begin position="21"/>
        <end position="108"/>
    </location>
</feature>
<dbReference type="EMBL" id="CP117267">
    <property type="protein sequence ID" value="WFS23806.1"/>
    <property type="molecule type" value="Genomic_DNA"/>
</dbReference>
<organism evidence="2 3">
    <name type="scientific">Rhizobium rhododendri</name>
    <dbReference type="NCBI Taxonomy" id="2506430"/>
    <lineage>
        <taxon>Bacteria</taxon>
        <taxon>Pseudomonadati</taxon>
        <taxon>Pseudomonadota</taxon>
        <taxon>Alphaproteobacteria</taxon>
        <taxon>Hyphomicrobiales</taxon>
        <taxon>Rhizobiaceae</taxon>
        <taxon>Rhizobium/Agrobacterium group</taxon>
        <taxon>Rhizobium</taxon>
    </lineage>
</organism>
<feature type="signal peptide" evidence="1">
    <location>
        <begin position="1"/>
        <end position="20"/>
    </location>
</feature>
<sequence>MQKIILLGVLAASMATPALAINRYNSMSYSCSAAQALIGRERAVIFRHPAERTKNLTLYDRYVSDRGACNFGEYAFEDTLPTKDTKNCPVYTCHSTSELDDDEIIPDR</sequence>
<gene>
    <name evidence="2" type="ORF">PR018_04650</name>
</gene>
<reference evidence="2" key="2">
    <citation type="journal article" date="2023" name="MicrobiologyOpen">
        <title>Genomics of the tumorigenes clade of the family Rhizobiaceae and description of Rhizobium rhododendri sp. nov.</title>
        <authorList>
            <person name="Kuzmanovic N."/>
            <person name="diCenzo G.C."/>
            <person name="Bunk B."/>
            <person name="Sproeer C."/>
            <person name="Fruehling A."/>
            <person name="Neumann-Schaal M."/>
            <person name="Overmann J."/>
            <person name="Smalla K."/>
        </authorList>
    </citation>
    <scope>NUCLEOTIDE SEQUENCE</scope>
    <source>
        <strain evidence="2">Rho-6.2</strain>
    </source>
</reference>
<evidence type="ECO:0000313" key="3">
    <source>
        <dbReference type="Proteomes" id="UP000318939"/>
    </source>
</evidence>
<evidence type="ECO:0000313" key="2">
    <source>
        <dbReference type="EMBL" id="WFS23806.1"/>
    </source>
</evidence>
<name>A0ABY8IJC3_9HYPH</name>